<dbReference type="RefSeq" id="WP_058844033.1">
    <property type="nucleotide sequence ID" value="NZ_JAZBNI010000002.1"/>
</dbReference>
<comment type="caution">
    <text evidence="1">The sequence shown here is derived from an EMBL/GenBank/DDBJ whole genome shotgun (WGS) entry which is preliminary data.</text>
</comment>
<dbReference type="AlphaFoldDB" id="A0A2I0UV54"/>
<name>A0A2I0UV54_9BACI</name>
<accession>A0A2I0UV54</accession>
<organism evidence="1 2">
    <name type="scientific">Lysinibacillus fusiformis</name>
    <dbReference type="NCBI Taxonomy" id="28031"/>
    <lineage>
        <taxon>Bacteria</taxon>
        <taxon>Bacillati</taxon>
        <taxon>Bacillota</taxon>
        <taxon>Bacilli</taxon>
        <taxon>Bacillales</taxon>
        <taxon>Bacillaceae</taxon>
        <taxon>Lysinibacillus</taxon>
    </lineage>
</organism>
<dbReference type="Proteomes" id="UP000234956">
    <property type="component" value="Unassembled WGS sequence"/>
</dbReference>
<dbReference type="EMBL" id="PDFK01000010">
    <property type="protein sequence ID" value="PKU49947.1"/>
    <property type="molecule type" value="Genomic_DNA"/>
</dbReference>
<evidence type="ECO:0000313" key="2">
    <source>
        <dbReference type="Proteomes" id="UP000234956"/>
    </source>
</evidence>
<protein>
    <submittedName>
        <fullName evidence="1">Uncharacterized protein</fullName>
    </submittedName>
</protein>
<proteinExistence type="predicted"/>
<sequence length="66" mass="7705">MKTVNFQLDGMNSLEITQIEENLFEVRVALDGKISMNYMNREQLKQIGSTYYIENSQICIDDLLKN</sequence>
<evidence type="ECO:0000313" key="1">
    <source>
        <dbReference type="EMBL" id="PKU49947.1"/>
    </source>
</evidence>
<reference evidence="1 2" key="1">
    <citation type="submission" date="2017-10" db="EMBL/GenBank/DDBJ databases">
        <title>Draft genome of Lysinibacillus fusiformis strain Juneja, a laboratory-derived pathogen of Drosophila melanogaster.</title>
        <authorList>
            <person name="Smith B.R."/>
            <person name="Unckless R.L."/>
        </authorList>
    </citation>
    <scope>NUCLEOTIDE SEQUENCE [LARGE SCALE GENOMIC DNA]</scope>
    <source>
        <strain evidence="1 2">Juneja</strain>
    </source>
</reference>
<gene>
    <name evidence="1" type="ORF">CRI88_20390</name>
</gene>